<dbReference type="InterPro" id="IPR006153">
    <property type="entry name" value="Cation/H_exchanger_TM"/>
</dbReference>
<evidence type="ECO:0000256" key="5">
    <source>
        <dbReference type="ARBA" id="ARBA00023053"/>
    </source>
</evidence>
<feature type="transmembrane region" description="Helical" evidence="9">
    <location>
        <begin position="255"/>
        <end position="275"/>
    </location>
</feature>
<protein>
    <recommendedName>
        <fullName evidence="10">Cation/H+ exchanger transmembrane domain-containing protein</fullName>
    </recommendedName>
</protein>
<organism evidence="11">
    <name type="scientific">Corethron hystrix</name>
    <dbReference type="NCBI Taxonomy" id="216773"/>
    <lineage>
        <taxon>Eukaryota</taxon>
        <taxon>Sar</taxon>
        <taxon>Stramenopiles</taxon>
        <taxon>Ochrophyta</taxon>
        <taxon>Bacillariophyta</taxon>
        <taxon>Coscinodiscophyceae</taxon>
        <taxon>Corethrophycidae</taxon>
        <taxon>Corethrales</taxon>
        <taxon>Corethraceae</taxon>
        <taxon>Corethron</taxon>
    </lineage>
</organism>
<dbReference type="GO" id="GO:0098719">
    <property type="term" value="P:sodium ion import across plasma membrane"/>
    <property type="evidence" value="ECO:0007669"/>
    <property type="project" value="TreeGrafter"/>
</dbReference>
<evidence type="ECO:0000256" key="1">
    <source>
        <dbReference type="ARBA" id="ARBA00004141"/>
    </source>
</evidence>
<feature type="transmembrane region" description="Helical" evidence="9">
    <location>
        <begin position="354"/>
        <end position="373"/>
    </location>
</feature>
<feature type="transmembrane region" description="Helical" evidence="9">
    <location>
        <begin position="503"/>
        <end position="524"/>
    </location>
</feature>
<feature type="domain" description="Cation/H+ exchanger transmembrane" evidence="10">
    <location>
        <begin position="116"/>
        <end position="562"/>
    </location>
</feature>
<dbReference type="InterPro" id="IPR018422">
    <property type="entry name" value="Cation/H_exchanger_CPA1"/>
</dbReference>
<keyword evidence="7 9" id="KW-0472">Membrane</keyword>
<dbReference type="GO" id="GO:0051453">
    <property type="term" value="P:regulation of intracellular pH"/>
    <property type="evidence" value="ECO:0007669"/>
    <property type="project" value="TreeGrafter"/>
</dbReference>
<feature type="transmembrane region" description="Helical" evidence="9">
    <location>
        <begin position="227"/>
        <end position="248"/>
    </location>
</feature>
<keyword evidence="3 9" id="KW-0812">Transmembrane</keyword>
<feature type="transmembrane region" description="Helical" evidence="9">
    <location>
        <begin position="111"/>
        <end position="128"/>
    </location>
</feature>
<dbReference type="EMBL" id="HBFR01003656">
    <property type="protein sequence ID" value="CAD8875366.1"/>
    <property type="molecule type" value="Transcribed_RNA"/>
</dbReference>
<evidence type="ECO:0000256" key="8">
    <source>
        <dbReference type="ARBA" id="ARBA00023201"/>
    </source>
</evidence>
<feature type="transmembrane region" description="Helical" evidence="9">
    <location>
        <begin position="300"/>
        <end position="322"/>
    </location>
</feature>
<feature type="transmembrane region" description="Helical" evidence="9">
    <location>
        <begin position="408"/>
        <end position="428"/>
    </location>
</feature>
<evidence type="ECO:0000313" key="11">
    <source>
        <dbReference type="EMBL" id="CAD8875366.1"/>
    </source>
</evidence>
<dbReference type="GO" id="GO:0005886">
    <property type="term" value="C:plasma membrane"/>
    <property type="evidence" value="ECO:0007669"/>
    <property type="project" value="TreeGrafter"/>
</dbReference>
<dbReference type="Pfam" id="PF00999">
    <property type="entry name" value="Na_H_Exchanger"/>
    <property type="match status" value="1"/>
</dbReference>
<comment type="subcellular location">
    <subcellularLocation>
        <location evidence="1">Membrane</location>
        <topology evidence="1">Multi-pass membrane protein</topology>
    </subcellularLocation>
</comment>
<gene>
    <name evidence="11" type="ORF">CHYS00102_LOCUS2541</name>
</gene>
<feature type="transmembrane region" description="Helical" evidence="9">
    <location>
        <begin position="544"/>
        <end position="561"/>
    </location>
</feature>
<keyword evidence="8" id="KW-0739">Sodium transport</keyword>
<dbReference type="Gene3D" id="6.10.140.1330">
    <property type="match status" value="1"/>
</dbReference>
<dbReference type="GO" id="GO:0015386">
    <property type="term" value="F:potassium:proton antiporter activity"/>
    <property type="evidence" value="ECO:0007669"/>
    <property type="project" value="TreeGrafter"/>
</dbReference>
<accession>A0A7S1FML1</accession>
<name>A0A7S1FML1_9STRA</name>
<evidence type="ECO:0000259" key="10">
    <source>
        <dbReference type="Pfam" id="PF00999"/>
    </source>
</evidence>
<dbReference type="AlphaFoldDB" id="A0A7S1FML1"/>
<evidence type="ECO:0000256" key="7">
    <source>
        <dbReference type="ARBA" id="ARBA00023136"/>
    </source>
</evidence>
<evidence type="ECO:0000256" key="4">
    <source>
        <dbReference type="ARBA" id="ARBA00022989"/>
    </source>
</evidence>
<keyword evidence="2" id="KW-0813">Transport</keyword>
<feature type="transmembrane region" description="Helical" evidence="9">
    <location>
        <begin position="196"/>
        <end position="215"/>
    </location>
</feature>
<evidence type="ECO:0000256" key="2">
    <source>
        <dbReference type="ARBA" id="ARBA00022448"/>
    </source>
</evidence>
<evidence type="ECO:0000256" key="6">
    <source>
        <dbReference type="ARBA" id="ARBA00023065"/>
    </source>
</evidence>
<dbReference type="PANTHER" id="PTHR10110:SF187">
    <property type="entry name" value="SODIUM_HYDROGEN EXCHANGER"/>
    <property type="match status" value="1"/>
</dbReference>
<feature type="transmembrane region" description="Helical" evidence="9">
    <location>
        <begin position="140"/>
        <end position="161"/>
    </location>
</feature>
<dbReference type="InterPro" id="IPR004709">
    <property type="entry name" value="NaH_exchanger"/>
</dbReference>
<keyword evidence="5" id="KW-0915">Sodium</keyword>
<reference evidence="11" key="1">
    <citation type="submission" date="2021-01" db="EMBL/GenBank/DDBJ databases">
        <authorList>
            <person name="Corre E."/>
            <person name="Pelletier E."/>
            <person name="Niang G."/>
            <person name="Scheremetjew M."/>
            <person name="Finn R."/>
            <person name="Kale V."/>
            <person name="Holt S."/>
            <person name="Cochrane G."/>
            <person name="Meng A."/>
            <person name="Brown T."/>
            <person name="Cohen L."/>
        </authorList>
    </citation>
    <scope>NUCLEOTIDE SEQUENCE</scope>
    <source>
        <strain evidence="11">308</strain>
    </source>
</reference>
<evidence type="ECO:0000256" key="9">
    <source>
        <dbReference type="SAM" id="Phobius"/>
    </source>
</evidence>
<proteinExistence type="predicted"/>
<keyword evidence="6" id="KW-0406">Ion transport</keyword>
<dbReference type="PANTHER" id="PTHR10110">
    <property type="entry name" value="SODIUM/HYDROGEN EXCHANGER"/>
    <property type="match status" value="1"/>
</dbReference>
<feature type="transmembrane region" description="Helical" evidence="9">
    <location>
        <begin position="331"/>
        <end position="348"/>
    </location>
</feature>
<keyword evidence="4 9" id="KW-1133">Transmembrane helix</keyword>
<feature type="transmembrane region" description="Helical" evidence="9">
    <location>
        <begin position="440"/>
        <end position="463"/>
    </location>
</feature>
<sequence>MNCRASVLSFLVNATDIRDECDGLHGAFASSCVEEAPADASPLAETHRFLAAKKDPGHVIVTRQDRKRLRQQRNARKRQKQHDLECCRSVVRVYHERCDDRTAEDLTDRNLLVIVLVLCLCGFVRSAIRRFEVHCLPEVAGCILVGVAGGILVHLVPGYSFSFDEHLFLRVLLPPIVFEATLSIDKRAFRRHVVPILGYAILGTIFSSGLVAIILRTEGTLPWVDSLAFGTLISSIDPVATLAVLNAIGIDETETLYILIFGEALLNDGVAVVLFENLVSFMDDSVTVDSNIILHAVLDFFKVALGSCLVGVIAGIFCTLYFRAVKGWQTPLIEVLLFFLWSLIPYYVCDEIKWSGIVSIVVMGFIMDMYVIGSEAKDFSLPHSLRHARPLLYSRGCLSETGTRHVRFVVEVISTLMETTIFAYLGLFMFSSRFHWDLTLVLLACLGCILSRGVMVLLLTSLLNGAEACRHHLAVRTAPPGDADASLAERRQRLVIDRRTQAVLFYSGLRGAMSFALVENIPFYDVVTGRGSRYKPELKAMTSSAIFVTIFLFGGSTFHLLQRLGFAGREREGRLGEEEAAAKVHRSMEEE</sequence>
<dbReference type="GO" id="GO:0015385">
    <property type="term" value="F:sodium:proton antiporter activity"/>
    <property type="evidence" value="ECO:0007669"/>
    <property type="project" value="InterPro"/>
</dbReference>
<dbReference type="PRINTS" id="PR01084">
    <property type="entry name" value="NAHEXCHNGR"/>
</dbReference>
<evidence type="ECO:0000256" key="3">
    <source>
        <dbReference type="ARBA" id="ARBA00022692"/>
    </source>
</evidence>